<accession>A0A067Q0P3</accession>
<organism evidence="1 2">
    <name type="scientific">Jaapia argillacea MUCL 33604</name>
    <dbReference type="NCBI Taxonomy" id="933084"/>
    <lineage>
        <taxon>Eukaryota</taxon>
        <taxon>Fungi</taxon>
        <taxon>Dikarya</taxon>
        <taxon>Basidiomycota</taxon>
        <taxon>Agaricomycotina</taxon>
        <taxon>Agaricomycetes</taxon>
        <taxon>Agaricomycetidae</taxon>
        <taxon>Jaapiales</taxon>
        <taxon>Jaapiaceae</taxon>
        <taxon>Jaapia</taxon>
    </lineage>
</organism>
<evidence type="ECO:0000313" key="2">
    <source>
        <dbReference type="Proteomes" id="UP000027265"/>
    </source>
</evidence>
<dbReference type="Gene3D" id="1.20.1280.50">
    <property type="match status" value="1"/>
</dbReference>
<dbReference type="SUPFAM" id="SSF52047">
    <property type="entry name" value="RNI-like"/>
    <property type="match status" value="1"/>
</dbReference>
<protein>
    <submittedName>
        <fullName evidence="1">Uncharacterized protein</fullName>
    </submittedName>
</protein>
<dbReference type="Gene3D" id="3.80.10.10">
    <property type="entry name" value="Ribonuclease Inhibitor"/>
    <property type="match status" value="1"/>
</dbReference>
<proteinExistence type="predicted"/>
<keyword evidence="2" id="KW-1185">Reference proteome</keyword>
<dbReference type="Proteomes" id="UP000027265">
    <property type="component" value="Unassembled WGS sequence"/>
</dbReference>
<dbReference type="AlphaFoldDB" id="A0A067Q0P3"/>
<name>A0A067Q0P3_9AGAM</name>
<dbReference type="EMBL" id="KL197715">
    <property type="protein sequence ID" value="KDQ59715.1"/>
    <property type="molecule type" value="Genomic_DNA"/>
</dbReference>
<evidence type="ECO:0000313" key="1">
    <source>
        <dbReference type="EMBL" id="KDQ59715.1"/>
    </source>
</evidence>
<reference evidence="2" key="1">
    <citation type="journal article" date="2014" name="Proc. Natl. Acad. Sci. U.S.A.">
        <title>Extensive sampling of basidiomycete genomes demonstrates inadequacy of the white-rot/brown-rot paradigm for wood decay fungi.</title>
        <authorList>
            <person name="Riley R."/>
            <person name="Salamov A.A."/>
            <person name="Brown D.W."/>
            <person name="Nagy L.G."/>
            <person name="Floudas D."/>
            <person name="Held B.W."/>
            <person name="Levasseur A."/>
            <person name="Lombard V."/>
            <person name="Morin E."/>
            <person name="Otillar R."/>
            <person name="Lindquist E.A."/>
            <person name="Sun H."/>
            <person name="LaButti K.M."/>
            <person name="Schmutz J."/>
            <person name="Jabbour D."/>
            <person name="Luo H."/>
            <person name="Baker S.E."/>
            <person name="Pisabarro A.G."/>
            <person name="Walton J.D."/>
            <person name="Blanchette R.A."/>
            <person name="Henrissat B."/>
            <person name="Martin F."/>
            <person name="Cullen D."/>
            <person name="Hibbett D.S."/>
            <person name="Grigoriev I.V."/>
        </authorList>
    </citation>
    <scope>NUCLEOTIDE SEQUENCE [LARGE SCALE GENOMIC DNA]</scope>
    <source>
        <strain evidence="2">MUCL 33604</strain>
    </source>
</reference>
<dbReference type="InterPro" id="IPR032675">
    <property type="entry name" value="LRR_dom_sf"/>
</dbReference>
<dbReference type="HOGENOM" id="CLU_020999_3_3_1"/>
<gene>
    <name evidence="1" type="ORF">JAAARDRAFT_630109</name>
</gene>
<sequence length="442" mass="50052">MRSSIESLPNELLLSVFRMATMPPFHPRPYPRDFLLPYCLSHVSKRFRALTIGTPSLWTLVFVELKTPLPRLRFLTNLFLKRSRPLPFHLEIRADGESGATNVLDIFTPQFDRCRSLSIYADDVDHFTRVASSFLQIPAPSLEYLNCMVYNMTKPAHLQELFKGIAPSLIRVLLRGVVMEGWNSSTLSNLSTLDLGSWRHMDSWEGWPNIFTHTTSLENLRLRSIPYRFFETTPPSIPIPSLRSLALFSLLNDQPIFRMLSVFSTPSLESLALIQIHPSFAGTGWAEFICQAASHRAGSPLYPNLRSLVLSGVPLGAVGRAFIGAFPGITHLSVECPDVMPILDMLVPSHKPQSSESKSFGSEEELPWPALRHLTLNSFDVPACELHQVIRTRIEYGRPISEVYVRGDRKRNEIPEALRWDGMGGTVVRKIGRYWANFEGRH</sequence>
<dbReference type="OrthoDB" id="3051094at2759"/>
<dbReference type="InParanoid" id="A0A067Q0P3"/>